<dbReference type="InterPro" id="IPR017853">
    <property type="entry name" value="GH"/>
</dbReference>
<comment type="function">
    <text evidence="1">Alpha-L-fucosidase is responsible for hydrolyzing the alpha-1,6-linked fucose joined to the reducing-end N-acetylglucosamine of the carbohydrate moieties of glycoproteins.</text>
</comment>
<proteinExistence type="inferred from homology"/>
<evidence type="ECO:0000256" key="2">
    <source>
        <dbReference type="ARBA" id="ARBA00007951"/>
    </source>
</evidence>
<dbReference type="Pfam" id="PF01120">
    <property type="entry name" value="Alpha_L_fucos"/>
    <property type="match status" value="1"/>
</dbReference>
<reference evidence="10" key="1">
    <citation type="journal article" date="2019" name="Int. J. Syst. Evol. Microbiol.">
        <title>The Global Catalogue of Microorganisms (GCM) 10K type strain sequencing project: providing services to taxonomists for standard genome sequencing and annotation.</title>
        <authorList>
            <consortium name="The Broad Institute Genomics Platform"/>
            <consortium name="The Broad Institute Genome Sequencing Center for Infectious Disease"/>
            <person name="Wu L."/>
            <person name="Ma J."/>
        </authorList>
    </citation>
    <scope>NUCLEOTIDE SEQUENCE [LARGE SCALE GENOMIC DNA]</scope>
    <source>
        <strain evidence="10">CGMCC 1.15288</strain>
    </source>
</reference>
<evidence type="ECO:0000313" key="10">
    <source>
        <dbReference type="Proteomes" id="UP000600214"/>
    </source>
</evidence>
<dbReference type="EMBL" id="BMIA01000003">
    <property type="protein sequence ID" value="GGH44299.1"/>
    <property type="molecule type" value="Genomic_DNA"/>
</dbReference>
<protein>
    <recommendedName>
        <fullName evidence="3">alpha-L-fucosidase</fullName>
        <ecNumber evidence="3">3.2.1.51</ecNumber>
    </recommendedName>
</protein>
<dbReference type="SUPFAM" id="SSF51445">
    <property type="entry name" value="(Trans)glycosidases"/>
    <property type="match status" value="1"/>
</dbReference>
<dbReference type="PRINTS" id="PR00741">
    <property type="entry name" value="GLHYDRLASE29"/>
</dbReference>
<name>A0ABQ1Z1D4_9BACT</name>
<evidence type="ECO:0000259" key="8">
    <source>
        <dbReference type="Pfam" id="PF01120"/>
    </source>
</evidence>
<dbReference type="Gene3D" id="3.20.20.80">
    <property type="entry name" value="Glycosidases"/>
    <property type="match status" value="1"/>
</dbReference>
<dbReference type="PANTHER" id="PTHR10030">
    <property type="entry name" value="ALPHA-L-FUCOSIDASE"/>
    <property type="match status" value="1"/>
</dbReference>
<accession>A0ABQ1Z1D4</accession>
<evidence type="ECO:0000256" key="6">
    <source>
        <dbReference type="ARBA" id="ARBA00023295"/>
    </source>
</evidence>
<comment type="caution">
    <text evidence="9">The sequence shown here is derived from an EMBL/GenBank/DDBJ whole genome shotgun (WGS) entry which is preliminary data.</text>
</comment>
<dbReference type="InterPro" id="IPR057739">
    <property type="entry name" value="Glyco_hydro_29_N"/>
</dbReference>
<dbReference type="InterPro" id="IPR000933">
    <property type="entry name" value="Glyco_hydro_29"/>
</dbReference>
<keyword evidence="5" id="KW-0378">Hydrolase</keyword>
<dbReference type="InterPro" id="IPR016286">
    <property type="entry name" value="FUC_metazoa-typ"/>
</dbReference>
<sequence length="481" mass="55079">MNLKSTAILLAGLLFASGSYAQQHSEQNHSKYVAPTDPLVQQKLSKWQDIKFGLLMHWGTYSQWGIVESWSLCPEDEGWCERRGPHSHDWYEYKKAYEDISKTFNPVKFNPERWAKAAKGAGMKYVVFTTKHHDGFSMFDSKYTDYKITNTPFKTNPKANVTKEVLAAFRNEGFMTGTYFSKPDWHTDSYWWPYFPPKDRNVSYDPKKRPELWNKFKDFTYNQIEELMSDYGSVDILWLDGGWVRPFSSIDTTISWQKTIPYDQDIDMARIAKMARSHQPGLLVVDRTVTGEFENYVTPEQSIPDHYMSIPWESCMTMGDSWSYIPKENFKSTQKLVHTLVDIVAKGGNLLLNVAPGPDGEWHEEAYTRLEEMGKWMNVNGIGIYETKPLAPYRAGKWAYTKKGATTYAFYLAEAGEKLPASLKPEGLEISAKAKITFAGNKKALKVKNGAIELPMKTVAEVGAQPAYLFVINQDPIGKRR</sequence>
<dbReference type="EC" id="3.2.1.51" evidence="3"/>
<dbReference type="PIRSF" id="PIRSF001092">
    <property type="entry name" value="Alpha-L-fucosidase"/>
    <property type="match status" value="1"/>
</dbReference>
<evidence type="ECO:0000313" key="9">
    <source>
        <dbReference type="EMBL" id="GGH44299.1"/>
    </source>
</evidence>
<dbReference type="PANTHER" id="PTHR10030:SF37">
    <property type="entry name" value="ALPHA-L-FUCOSIDASE-RELATED"/>
    <property type="match status" value="1"/>
</dbReference>
<comment type="similarity">
    <text evidence="2">Belongs to the glycosyl hydrolase 29 family.</text>
</comment>
<organism evidence="9 10">
    <name type="scientific">Dyadobacter endophyticus</name>
    <dbReference type="NCBI Taxonomy" id="1749036"/>
    <lineage>
        <taxon>Bacteria</taxon>
        <taxon>Pseudomonadati</taxon>
        <taxon>Bacteroidota</taxon>
        <taxon>Cytophagia</taxon>
        <taxon>Cytophagales</taxon>
        <taxon>Spirosomataceae</taxon>
        <taxon>Dyadobacter</taxon>
    </lineage>
</organism>
<keyword evidence="10" id="KW-1185">Reference proteome</keyword>
<evidence type="ECO:0000256" key="1">
    <source>
        <dbReference type="ARBA" id="ARBA00004071"/>
    </source>
</evidence>
<evidence type="ECO:0000256" key="3">
    <source>
        <dbReference type="ARBA" id="ARBA00012662"/>
    </source>
</evidence>
<feature type="signal peptide" evidence="7">
    <location>
        <begin position="1"/>
        <end position="21"/>
    </location>
</feature>
<keyword evidence="4 7" id="KW-0732">Signal</keyword>
<dbReference type="RefSeq" id="WP_188935825.1">
    <property type="nucleotide sequence ID" value="NZ_BMIA01000003.1"/>
</dbReference>
<keyword evidence="6" id="KW-0326">Glycosidase</keyword>
<evidence type="ECO:0000256" key="5">
    <source>
        <dbReference type="ARBA" id="ARBA00022801"/>
    </source>
</evidence>
<dbReference type="Proteomes" id="UP000600214">
    <property type="component" value="Unassembled WGS sequence"/>
</dbReference>
<feature type="domain" description="Glycoside hydrolase family 29 N-terminal" evidence="8">
    <location>
        <begin position="21"/>
        <end position="381"/>
    </location>
</feature>
<evidence type="ECO:0000256" key="4">
    <source>
        <dbReference type="ARBA" id="ARBA00022729"/>
    </source>
</evidence>
<dbReference type="SMART" id="SM00812">
    <property type="entry name" value="Alpha_L_fucos"/>
    <property type="match status" value="1"/>
</dbReference>
<gene>
    <name evidence="9" type="ORF">GCM10007423_42370</name>
</gene>
<feature type="chain" id="PRO_5046022764" description="alpha-L-fucosidase" evidence="7">
    <location>
        <begin position="22"/>
        <end position="481"/>
    </location>
</feature>
<evidence type="ECO:0000256" key="7">
    <source>
        <dbReference type="SAM" id="SignalP"/>
    </source>
</evidence>